<dbReference type="SUPFAM" id="SSF48452">
    <property type="entry name" value="TPR-like"/>
    <property type="match status" value="1"/>
</dbReference>
<dbReference type="Gene3D" id="1.25.40.10">
    <property type="entry name" value="Tetratricopeptide repeat domain"/>
    <property type="match status" value="1"/>
</dbReference>
<evidence type="ECO:0000313" key="4">
    <source>
        <dbReference type="Proteomes" id="UP000460412"/>
    </source>
</evidence>
<dbReference type="InterPro" id="IPR001173">
    <property type="entry name" value="Glyco_trans_2-like"/>
</dbReference>
<keyword evidence="4" id="KW-1185">Reference proteome</keyword>
<dbReference type="GO" id="GO:0016740">
    <property type="term" value="F:transferase activity"/>
    <property type="evidence" value="ECO:0007669"/>
    <property type="project" value="UniProtKB-KW"/>
</dbReference>
<reference evidence="3 4" key="1">
    <citation type="submission" date="2019-12" db="EMBL/GenBank/DDBJ databases">
        <title>Sporaefaciens musculi gen. nov., sp. nov., a novel bacterium isolated from the caecum of an obese mouse.</title>
        <authorList>
            <person name="Rasmussen T.S."/>
            <person name="Streidl T."/>
            <person name="Hitch T.C.A."/>
            <person name="Wortmann E."/>
            <person name="Deptula P."/>
            <person name="Hansen M."/>
            <person name="Nielsen D.S."/>
            <person name="Clavel T."/>
            <person name="Vogensen F.K."/>
        </authorList>
    </citation>
    <scope>NUCLEOTIDE SEQUENCE [LARGE SCALE GENOMIC DNA]</scope>
    <source>
        <strain evidence="3 4">WCA-9-b2</strain>
    </source>
</reference>
<dbReference type="PANTHER" id="PTHR43630:SF2">
    <property type="entry name" value="GLYCOSYLTRANSFERASE"/>
    <property type="match status" value="1"/>
</dbReference>
<name>A0A7X3MM14_9FIRM</name>
<evidence type="ECO:0000313" key="2">
    <source>
        <dbReference type="EMBL" id="MXP73921.1"/>
    </source>
</evidence>
<dbReference type="Proteomes" id="UP000460412">
    <property type="component" value="Unassembled WGS sequence"/>
</dbReference>
<dbReference type="PANTHER" id="PTHR43630">
    <property type="entry name" value="POLY-BETA-1,6-N-ACETYL-D-GLUCOSAMINE SYNTHASE"/>
    <property type="match status" value="1"/>
</dbReference>
<dbReference type="AlphaFoldDB" id="A0A7X3MM14"/>
<dbReference type="SMART" id="SM00028">
    <property type="entry name" value="TPR"/>
    <property type="match status" value="1"/>
</dbReference>
<dbReference type="EMBL" id="WUQX01000001">
    <property type="protein sequence ID" value="MXP73921.1"/>
    <property type="molecule type" value="Genomic_DNA"/>
</dbReference>
<dbReference type="Gene3D" id="3.90.550.10">
    <property type="entry name" value="Spore Coat Polysaccharide Biosynthesis Protein SpsA, Chain A"/>
    <property type="match status" value="1"/>
</dbReference>
<dbReference type="EMBL" id="WUQX01000001">
    <property type="protein sequence ID" value="MXP78908.1"/>
    <property type="molecule type" value="Genomic_DNA"/>
</dbReference>
<dbReference type="Pfam" id="PF00535">
    <property type="entry name" value="Glycos_transf_2"/>
    <property type="match status" value="1"/>
</dbReference>
<keyword evidence="3" id="KW-0808">Transferase</keyword>
<accession>A0A7X3MM14</accession>
<protein>
    <submittedName>
        <fullName evidence="3">Glycosyltransferase</fullName>
    </submittedName>
</protein>
<evidence type="ECO:0000313" key="3">
    <source>
        <dbReference type="EMBL" id="MXP78908.1"/>
    </source>
</evidence>
<sequence>MNIQLSISMLVSDRMETLGKCLASLKPLLTELDSELIVVFTGKNEETLELIQQYTTHIIPFTWCDDFSKARNAGLKEAKGEWFLYLDDDEWFEDTREIIQFFKSGEYRRYQSAFYIVRNYLDFEGERFSDGDVGRMCRLTPETEFVFPIHENLIPFSEPCKKLTAFVHHFGYARKETYERKATKTSRNLPPLLEMYEENPNSPQCCMQISQEYRSVGEYDKAVEYCRRGLSLARNDELIYNYELWLQVNLPLLISYTGDLELALEEGERMLKHSRTLEAGSLHLSVTLTALCLKLKKYRKGLRYVRLYHEKLLYLLKHPEKAILQRAPGLTLDSAKKETVPVYMDGLFFAAEDKDFQTAKQILSWMPWEDENQMMPHYPRLEEWKNTFENQKDAILREYEHLKTSNSYVCIQKVLFAEKQKRKQKAEELWRECAANCPPGFQWELFEIAVRNQFSLEALLDHMSPEAWNEYSETVTERKEWAEMQAFYQKIMPLLKVRPFYERKLEQCFLEKLLTRELFEPVKLIELLKQYCTSICTDASFLYKEEVLAKPEAFALPTRYRFAAPLKDALRLIEAGKFIESFPLLKDALHIYPKMSGTVGQLLRYLEEEIQSPKQAVPEEFMLLGEQVKQVLRGLIDGGQWTEAYGVMGQLLSLLPDDLEILRMKQEILRQGAGIQNLY</sequence>
<gene>
    <name evidence="2" type="ORF">GN277_00205</name>
    <name evidence="3" type="ORF">GN277_27330</name>
</gene>
<feature type="domain" description="Glycosyltransferase 2-like" evidence="1">
    <location>
        <begin position="15"/>
        <end position="103"/>
    </location>
</feature>
<organism evidence="3 4">
    <name type="scientific">Sporofaciens musculi</name>
    <dbReference type="NCBI Taxonomy" id="2681861"/>
    <lineage>
        <taxon>Bacteria</taxon>
        <taxon>Bacillati</taxon>
        <taxon>Bacillota</taxon>
        <taxon>Clostridia</taxon>
        <taxon>Lachnospirales</taxon>
        <taxon>Lachnospiraceae</taxon>
        <taxon>Sporofaciens</taxon>
    </lineage>
</organism>
<dbReference type="RefSeq" id="WP_159748854.1">
    <property type="nucleotide sequence ID" value="NZ_WUQX01000001.1"/>
</dbReference>
<evidence type="ECO:0000259" key="1">
    <source>
        <dbReference type="Pfam" id="PF00535"/>
    </source>
</evidence>
<comment type="caution">
    <text evidence="3">The sequence shown here is derived from an EMBL/GenBank/DDBJ whole genome shotgun (WGS) entry which is preliminary data.</text>
</comment>
<proteinExistence type="predicted"/>
<dbReference type="InterPro" id="IPR019734">
    <property type="entry name" value="TPR_rpt"/>
</dbReference>
<dbReference type="SUPFAM" id="SSF53448">
    <property type="entry name" value="Nucleotide-diphospho-sugar transferases"/>
    <property type="match status" value="1"/>
</dbReference>
<dbReference type="InterPro" id="IPR029044">
    <property type="entry name" value="Nucleotide-diphossugar_trans"/>
</dbReference>
<dbReference type="InterPro" id="IPR011990">
    <property type="entry name" value="TPR-like_helical_dom_sf"/>
</dbReference>